<reference evidence="2" key="1">
    <citation type="submission" date="2022-11" db="EMBL/GenBank/DDBJ databases">
        <authorList>
            <person name="Kikuchi T."/>
        </authorList>
    </citation>
    <scope>NUCLEOTIDE SEQUENCE</scope>
    <source>
        <strain evidence="2">PS1010</strain>
    </source>
</reference>
<feature type="signal peptide" evidence="1">
    <location>
        <begin position="1"/>
        <end position="19"/>
    </location>
</feature>
<evidence type="ECO:0000313" key="3">
    <source>
        <dbReference type="Proteomes" id="UP001152747"/>
    </source>
</evidence>
<accession>A0A9P1J4F3</accession>
<gene>
    <name evidence="2" type="ORF">CAMP_LOCUS19375</name>
</gene>
<sequence>MNFCLFFYLFSIFLIFCRASPIPQASPSLGVIHGSPVVAIIHGNSDILKDEVQSKDSEDDPLEKFGKIVD</sequence>
<evidence type="ECO:0000313" key="2">
    <source>
        <dbReference type="EMBL" id="CAI5456738.1"/>
    </source>
</evidence>
<feature type="chain" id="PRO_5040396048" evidence="1">
    <location>
        <begin position="20"/>
        <end position="70"/>
    </location>
</feature>
<comment type="caution">
    <text evidence="2">The sequence shown here is derived from an EMBL/GenBank/DDBJ whole genome shotgun (WGS) entry which is preliminary data.</text>
</comment>
<keyword evidence="3" id="KW-1185">Reference proteome</keyword>
<dbReference type="OrthoDB" id="5844218at2759"/>
<keyword evidence="1" id="KW-0732">Signal</keyword>
<dbReference type="EMBL" id="CANHGI010000006">
    <property type="protein sequence ID" value="CAI5456738.1"/>
    <property type="molecule type" value="Genomic_DNA"/>
</dbReference>
<proteinExistence type="predicted"/>
<dbReference type="AlphaFoldDB" id="A0A9P1J4F3"/>
<dbReference type="Proteomes" id="UP001152747">
    <property type="component" value="Unassembled WGS sequence"/>
</dbReference>
<protein>
    <submittedName>
        <fullName evidence="2">Uncharacterized protein</fullName>
    </submittedName>
</protein>
<name>A0A9P1J4F3_9PELO</name>
<evidence type="ECO:0000256" key="1">
    <source>
        <dbReference type="SAM" id="SignalP"/>
    </source>
</evidence>
<organism evidence="2 3">
    <name type="scientific">Caenorhabditis angaria</name>
    <dbReference type="NCBI Taxonomy" id="860376"/>
    <lineage>
        <taxon>Eukaryota</taxon>
        <taxon>Metazoa</taxon>
        <taxon>Ecdysozoa</taxon>
        <taxon>Nematoda</taxon>
        <taxon>Chromadorea</taxon>
        <taxon>Rhabditida</taxon>
        <taxon>Rhabditina</taxon>
        <taxon>Rhabditomorpha</taxon>
        <taxon>Rhabditoidea</taxon>
        <taxon>Rhabditidae</taxon>
        <taxon>Peloderinae</taxon>
        <taxon>Caenorhabditis</taxon>
    </lineage>
</organism>